<name>A0A0B7GP03_STRSA</name>
<dbReference type="GO" id="GO:0003677">
    <property type="term" value="F:DNA binding"/>
    <property type="evidence" value="ECO:0007669"/>
    <property type="project" value="InterPro"/>
</dbReference>
<evidence type="ECO:0000313" key="3">
    <source>
        <dbReference type="Proteomes" id="UP000183504"/>
    </source>
</evidence>
<accession>A0A0B7GP03</accession>
<proteinExistence type="predicted"/>
<dbReference type="InterPro" id="IPR001387">
    <property type="entry name" value="Cro/C1-type_HTH"/>
</dbReference>
<dbReference type="Proteomes" id="UP000183504">
    <property type="component" value="Unassembled WGS sequence"/>
</dbReference>
<dbReference type="PROSITE" id="PS50943">
    <property type="entry name" value="HTH_CROC1"/>
    <property type="match status" value="1"/>
</dbReference>
<dbReference type="InterPro" id="IPR010982">
    <property type="entry name" value="Lambda_DNA-bd_dom_sf"/>
</dbReference>
<feature type="domain" description="HTH cro/C1-type" evidence="1">
    <location>
        <begin position="10"/>
        <end position="65"/>
    </location>
</feature>
<protein>
    <submittedName>
        <fullName evidence="2">HTH-type transcriptional regulator</fullName>
    </submittedName>
</protein>
<reference evidence="2 3" key="1">
    <citation type="submission" date="2015-01" db="EMBL/GenBank/DDBJ databases">
        <authorList>
            <person name="Pelicic Vladimir"/>
        </authorList>
    </citation>
    <scope>NUCLEOTIDE SEQUENCE [LARGE SCALE GENOMIC DNA]</scope>
    <source>
        <strain evidence="2 3">2908</strain>
    </source>
</reference>
<dbReference type="Pfam" id="PF13560">
    <property type="entry name" value="HTH_31"/>
    <property type="match status" value="1"/>
</dbReference>
<evidence type="ECO:0000259" key="1">
    <source>
        <dbReference type="PROSITE" id="PS50943"/>
    </source>
</evidence>
<dbReference type="Pfam" id="PF18710">
    <property type="entry name" value="ComR_TPR"/>
    <property type="match status" value="1"/>
</dbReference>
<dbReference type="SUPFAM" id="SSF47413">
    <property type="entry name" value="lambda repressor-like DNA-binding domains"/>
    <property type="match status" value="1"/>
</dbReference>
<dbReference type="EMBL" id="CDMW01000001">
    <property type="protein sequence ID" value="CEL89956.1"/>
    <property type="molecule type" value="Genomic_DNA"/>
</dbReference>
<dbReference type="SMART" id="SM00530">
    <property type="entry name" value="HTH_XRE"/>
    <property type="match status" value="1"/>
</dbReference>
<dbReference type="RefSeq" id="WP_072073690.1">
    <property type="nucleotide sequence ID" value="NZ_CDMW01000001.1"/>
</dbReference>
<dbReference type="AlphaFoldDB" id="A0A0B7GP03"/>
<organism evidence="2 3">
    <name type="scientific">Streptococcus sanguinis</name>
    <dbReference type="NCBI Taxonomy" id="1305"/>
    <lineage>
        <taxon>Bacteria</taxon>
        <taxon>Bacillati</taxon>
        <taxon>Bacillota</taxon>
        <taxon>Bacilli</taxon>
        <taxon>Lactobacillales</taxon>
        <taxon>Streptococcaceae</taxon>
        <taxon>Streptococcus</taxon>
    </lineage>
</organism>
<dbReference type="CDD" id="cd00093">
    <property type="entry name" value="HTH_XRE"/>
    <property type="match status" value="1"/>
</dbReference>
<gene>
    <name evidence="2" type="ORF">SSV_0649</name>
</gene>
<dbReference type="Gene3D" id="1.10.260.40">
    <property type="entry name" value="lambda repressor-like DNA-binding domains"/>
    <property type="match status" value="1"/>
</dbReference>
<dbReference type="InterPro" id="IPR040799">
    <property type="entry name" value="ComR_TPR"/>
</dbReference>
<evidence type="ECO:0000313" key="2">
    <source>
        <dbReference type="EMBL" id="CEL89956.1"/>
    </source>
</evidence>
<sequence length="311" mass="36758">MQGKEFGQHLKQLRLNRGWTKEQLCGDESKLSIRQLTRLESGISQPTLSTLEYLASCLEVDLATLTGSKKEDAALPADYERLKYKLIRTTTYGNTKVLSELEHIIDEIFEVYYDDLPEAEQNVMDILQSKIYTYTSENFHKYGMTLFAQHLDDLQSKKHYDVNDLLYIQLYQIYVGDEEEIRSSKFDKELYTRIARRLLQSVDYIPNEYLFLMRDALLTIPGIECERKEFIYTKDTLNKLNIIMELTEDYQKKPLIRMLEGEYELFVHKDEKKAQQYYEEGLTLAKLLGHTFLSKKMSEEWNKELQIYHQG</sequence>